<comment type="caution">
    <text evidence="1">The sequence shown here is derived from an EMBL/GenBank/DDBJ whole genome shotgun (WGS) entry which is preliminary data.</text>
</comment>
<keyword evidence="2" id="KW-1185">Reference proteome</keyword>
<accession>A0ABR2R650</accession>
<dbReference type="EMBL" id="JBBPBN010000026">
    <property type="protein sequence ID" value="KAK9008418.1"/>
    <property type="molecule type" value="Genomic_DNA"/>
</dbReference>
<reference evidence="1 2" key="1">
    <citation type="journal article" date="2024" name="G3 (Bethesda)">
        <title>Genome assembly of Hibiscus sabdariffa L. provides insights into metabolisms of medicinal natural products.</title>
        <authorList>
            <person name="Kim T."/>
        </authorList>
    </citation>
    <scope>NUCLEOTIDE SEQUENCE [LARGE SCALE GENOMIC DNA]</scope>
    <source>
        <strain evidence="1">TK-2024</strain>
        <tissue evidence="1">Old leaves</tissue>
    </source>
</reference>
<gene>
    <name evidence="1" type="ORF">V6N11_075313</name>
</gene>
<organism evidence="1 2">
    <name type="scientific">Hibiscus sabdariffa</name>
    <name type="common">roselle</name>
    <dbReference type="NCBI Taxonomy" id="183260"/>
    <lineage>
        <taxon>Eukaryota</taxon>
        <taxon>Viridiplantae</taxon>
        <taxon>Streptophyta</taxon>
        <taxon>Embryophyta</taxon>
        <taxon>Tracheophyta</taxon>
        <taxon>Spermatophyta</taxon>
        <taxon>Magnoliopsida</taxon>
        <taxon>eudicotyledons</taxon>
        <taxon>Gunneridae</taxon>
        <taxon>Pentapetalae</taxon>
        <taxon>rosids</taxon>
        <taxon>malvids</taxon>
        <taxon>Malvales</taxon>
        <taxon>Malvaceae</taxon>
        <taxon>Malvoideae</taxon>
        <taxon>Hibiscus</taxon>
    </lineage>
</organism>
<dbReference type="Proteomes" id="UP001396334">
    <property type="component" value="Unassembled WGS sequence"/>
</dbReference>
<name>A0ABR2R650_9ROSI</name>
<evidence type="ECO:0000313" key="1">
    <source>
        <dbReference type="EMBL" id="KAK9008418.1"/>
    </source>
</evidence>
<sequence length="189" mass="21644">MLSFSSCVVSSLKADFSFLSSFNHPFPLQHFHISQKSCSDVISVVCITSFEGHRRSLSEFFMDREKGGQRVATEKDYGEYDQWLGNEPSFCLKFQHELCYRGDNLPRPIMEHWIALAFDPGIRGSKINMVLLGGDGLELGLQCRFTVFWVPTASGDITFRKLWATGSFSLRMRICLLPEAWRRKILIYG</sequence>
<evidence type="ECO:0000313" key="2">
    <source>
        <dbReference type="Proteomes" id="UP001396334"/>
    </source>
</evidence>
<protein>
    <submittedName>
        <fullName evidence="1">Uncharacterized protein</fullName>
    </submittedName>
</protein>
<proteinExistence type="predicted"/>